<dbReference type="EMBL" id="NHMP01000003">
    <property type="protein sequence ID" value="OXE49770.1"/>
    <property type="molecule type" value="Genomic_DNA"/>
</dbReference>
<feature type="domain" description="Fido" evidence="2">
    <location>
        <begin position="153"/>
        <end position="286"/>
    </location>
</feature>
<organism evidence="3 4">
    <name type="scientific">Turicimonas muris</name>
    <dbReference type="NCBI Taxonomy" id="1796652"/>
    <lineage>
        <taxon>Bacteria</taxon>
        <taxon>Pseudomonadati</taxon>
        <taxon>Pseudomonadota</taxon>
        <taxon>Betaproteobacteria</taxon>
        <taxon>Burkholderiales</taxon>
        <taxon>Sutterellaceae</taxon>
        <taxon>Turicimonas</taxon>
    </lineage>
</organism>
<dbReference type="InterPro" id="IPR036597">
    <property type="entry name" value="Fido-like_dom_sf"/>
</dbReference>
<feature type="site" description="Important for autoinhibition of adenylyltransferase activity" evidence="1">
    <location>
        <position position="103"/>
    </location>
</feature>
<keyword evidence="4" id="KW-1185">Reference proteome</keyword>
<dbReference type="PROSITE" id="PS51459">
    <property type="entry name" value="FIDO"/>
    <property type="match status" value="1"/>
</dbReference>
<evidence type="ECO:0000313" key="3">
    <source>
        <dbReference type="EMBL" id="OXE49770.1"/>
    </source>
</evidence>
<dbReference type="InterPro" id="IPR040198">
    <property type="entry name" value="Fido_containing"/>
</dbReference>
<dbReference type="AlphaFoldDB" id="A0A227KQU3"/>
<dbReference type="RefSeq" id="WP_066593277.1">
    <property type="nucleotide sequence ID" value="NZ_CAJTBZ010000004.1"/>
</dbReference>
<sequence length="309" mass="35450">MKRRTLILFKYTSFRKISPGEFFYLESIIDKNGKILINLKSLNRKTSLFTGGYIGMQKELNGMFWSTGSFDLDLPYIGDTKKACAIFKKNLVEITWNCMRSLENNPTTLPQTATILEGQSVGGISIFDLMQVKNYGDGCKNLIWQLFNDEFSLSIKSACLIHSFVAKEDALEWGVIRNKAVSLHNIKYVPPTENLSQILEGGFNYLTKEIKSPAERAIATFLFMARTQPFYDANKRTASLMMNGCLMKDGYFPITVLNREAELFHKELGKFYETGDANGMFKFFENNLKELYTPQQRKDFPRPSIELER</sequence>
<dbReference type="PANTHER" id="PTHR13504:SF38">
    <property type="entry name" value="FIDO DOMAIN-CONTAINING PROTEIN"/>
    <property type="match status" value="1"/>
</dbReference>
<proteinExistence type="predicted"/>
<reference evidence="4" key="1">
    <citation type="submission" date="2017-05" db="EMBL/GenBank/DDBJ databases">
        <title>Improved OligoMM genomes.</title>
        <authorList>
            <person name="Garzetti D."/>
        </authorList>
    </citation>
    <scope>NUCLEOTIDE SEQUENCE [LARGE SCALE GENOMIC DNA]</scope>
    <source>
        <strain evidence="4">YL45</strain>
    </source>
</reference>
<evidence type="ECO:0000256" key="1">
    <source>
        <dbReference type="PIRSR" id="PIRSR640198-3"/>
    </source>
</evidence>
<dbReference type="GeneID" id="78361669"/>
<dbReference type="Gene3D" id="1.10.3290.10">
    <property type="entry name" value="Fido-like domain"/>
    <property type="match status" value="1"/>
</dbReference>
<evidence type="ECO:0000313" key="4">
    <source>
        <dbReference type="Proteomes" id="UP000214610"/>
    </source>
</evidence>
<evidence type="ECO:0000259" key="2">
    <source>
        <dbReference type="PROSITE" id="PS51459"/>
    </source>
</evidence>
<dbReference type="InterPro" id="IPR003812">
    <property type="entry name" value="Fido"/>
</dbReference>
<protein>
    <recommendedName>
        <fullName evidence="2">Fido domain-containing protein</fullName>
    </recommendedName>
</protein>
<gene>
    <name evidence="3" type="ORF">ADH67_06485</name>
</gene>
<name>A0A227KQU3_9BURK</name>
<dbReference type="PANTHER" id="PTHR13504">
    <property type="entry name" value="FIDO DOMAIN-CONTAINING PROTEIN DDB_G0283145"/>
    <property type="match status" value="1"/>
</dbReference>
<dbReference type="Proteomes" id="UP000214610">
    <property type="component" value="Unassembled WGS sequence"/>
</dbReference>
<comment type="caution">
    <text evidence="3">The sequence shown here is derived from an EMBL/GenBank/DDBJ whole genome shotgun (WGS) entry which is preliminary data.</text>
</comment>
<dbReference type="SUPFAM" id="SSF140931">
    <property type="entry name" value="Fic-like"/>
    <property type="match status" value="1"/>
</dbReference>
<accession>A0A227KQU3</accession>
<dbReference type="Pfam" id="PF02661">
    <property type="entry name" value="Fic"/>
    <property type="match status" value="1"/>
</dbReference>